<dbReference type="Proteomes" id="UP000199356">
    <property type="component" value="Unassembled WGS sequence"/>
</dbReference>
<organism evidence="4 5">
    <name type="scientific">Tranquillimonas alkanivorans</name>
    <dbReference type="NCBI Taxonomy" id="441119"/>
    <lineage>
        <taxon>Bacteria</taxon>
        <taxon>Pseudomonadati</taxon>
        <taxon>Pseudomonadota</taxon>
        <taxon>Alphaproteobacteria</taxon>
        <taxon>Rhodobacterales</taxon>
        <taxon>Roseobacteraceae</taxon>
        <taxon>Tranquillimonas</taxon>
    </lineage>
</organism>
<sequence length="245" mass="28679">MSQGFIWMGVILIFLIGFPLFLILYLRSLGRRRRVEREYDQKIHEERRRREDVEARFAPVADISGEVDKLKAEAREIESKIDQVRATYAEKRQALERLEKQVAVYDERLAFAELGIYEPHFEFNDSETYKAKIKEVRDRQKAMVSAKQATHCPTDWTVEGSRAKGQAMINRQTRLTMRAFNNECDAAIANTRWNNVVAMEKRILNSAKQIDNANASMNLVIDQDYIALKLDELHLTHEYREQLKI</sequence>
<proteinExistence type="predicted"/>
<evidence type="ECO:0000256" key="1">
    <source>
        <dbReference type="SAM" id="Coils"/>
    </source>
</evidence>
<dbReference type="EMBL" id="FOXA01000014">
    <property type="protein sequence ID" value="SFP83586.1"/>
    <property type="molecule type" value="Genomic_DNA"/>
</dbReference>
<keyword evidence="5" id="KW-1185">Reference proteome</keyword>
<dbReference type="STRING" id="441119.SAMN04488047_1144"/>
<evidence type="ECO:0000259" key="3">
    <source>
        <dbReference type="Pfam" id="PF13250"/>
    </source>
</evidence>
<accession>A0A1I5TMM4</accession>
<dbReference type="Pfam" id="PF13250">
    <property type="entry name" value="SNIPE"/>
    <property type="match status" value="1"/>
</dbReference>
<dbReference type="RefSeq" id="WP_245759286.1">
    <property type="nucleotide sequence ID" value="NZ_FOXA01000014.1"/>
</dbReference>
<keyword evidence="2" id="KW-1133">Transmembrane helix</keyword>
<feature type="transmembrane region" description="Helical" evidence="2">
    <location>
        <begin position="6"/>
        <end position="26"/>
    </location>
</feature>
<keyword evidence="2" id="KW-0472">Membrane</keyword>
<keyword evidence="1" id="KW-0175">Coiled coil</keyword>
<feature type="domain" description="SNIPE associated" evidence="3">
    <location>
        <begin position="126"/>
        <end position="243"/>
    </location>
</feature>
<reference evidence="4 5" key="1">
    <citation type="submission" date="2016-10" db="EMBL/GenBank/DDBJ databases">
        <authorList>
            <person name="de Groot N.N."/>
        </authorList>
    </citation>
    <scope>NUCLEOTIDE SEQUENCE [LARGE SCALE GENOMIC DNA]</scope>
    <source>
        <strain evidence="4 5">DSM 19547</strain>
    </source>
</reference>
<feature type="coiled-coil region" evidence="1">
    <location>
        <begin position="36"/>
        <end position="115"/>
    </location>
</feature>
<name>A0A1I5TMM4_9RHOB</name>
<protein>
    <recommendedName>
        <fullName evidence="3">SNIPE associated domain-containing protein</fullName>
    </recommendedName>
</protein>
<evidence type="ECO:0000256" key="2">
    <source>
        <dbReference type="SAM" id="Phobius"/>
    </source>
</evidence>
<dbReference type="AlphaFoldDB" id="A0A1I5TMM4"/>
<gene>
    <name evidence="4" type="ORF">SAMN04488047_1144</name>
</gene>
<keyword evidence="2" id="KW-0812">Transmembrane</keyword>
<dbReference type="InterPro" id="IPR025280">
    <property type="entry name" value="SNIPE"/>
</dbReference>
<evidence type="ECO:0000313" key="4">
    <source>
        <dbReference type="EMBL" id="SFP83586.1"/>
    </source>
</evidence>
<evidence type="ECO:0000313" key="5">
    <source>
        <dbReference type="Proteomes" id="UP000199356"/>
    </source>
</evidence>